<evidence type="ECO:0000313" key="1">
    <source>
        <dbReference type="EMBL" id="QMU28658.1"/>
    </source>
</evidence>
<accession>A0A7L7L776</accession>
<gene>
    <name evidence="1" type="ORF">HUW48_11680</name>
</gene>
<name>A0A7L7L776_9BACT</name>
<proteinExistence type="predicted"/>
<reference evidence="1 2" key="1">
    <citation type="submission" date="2020-06" db="EMBL/GenBank/DDBJ databases">
        <authorList>
            <person name="Hwang Y.J."/>
        </authorList>
    </citation>
    <scope>NUCLEOTIDE SEQUENCE [LARGE SCALE GENOMIC DNA]</scope>
    <source>
        <strain evidence="1 2">KUDC8001</strain>
    </source>
</reference>
<dbReference type="KEGG" id="add:HUW48_11680"/>
<dbReference type="RefSeq" id="WP_182415841.1">
    <property type="nucleotide sequence ID" value="NZ_CP055153.1"/>
</dbReference>
<dbReference type="AlphaFoldDB" id="A0A7L7L776"/>
<evidence type="ECO:0000313" key="2">
    <source>
        <dbReference type="Proteomes" id="UP000514509"/>
    </source>
</evidence>
<dbReference type="Proteomes" id="UP000514509">
    <property type="component" value="Chromosome"/>
</dbReference>
<sequence length="72" mass="8186">MAKLIRLQTPGLAKSGHYVAKLRQDINNLVECYEDSYGAPLILSRIWGAPYSTLRQQGKHLITKLRSDPDLY</sequence>
<protein>
    <submittedName>
        <fullName evidence="1">Uncharacterized protein</fullName>
    </submittedName>
</protein>
<reference evidence="1 2" key="2">
    <citation type="submission" date="2020-08" db="EMBL/GenBank/DDBJ databases">
        <title>Adhaeribacter dokdonensis sp. nov., isolated from the rhizosphere of Elymus tsukushiensis, a plant native to the Dokdo Islands, Republic of Korea.</title>
        <authorList>
            <person name="Ghim S.Y."/>
        </authorList>
    </citation>
    <scope>NUCLEOTIDE SEQUENCE [LARGE SCALE GENOMIC DNA]</scope>
    <source>
        <strain evidence="1 2">KUDC8001</strain>
    </source>
</reference>
<organism evidence="1 2">
    <name type="scientific">Adhaeribacter radiodurans</name>
    <dbReference type="NCBI Taxonomy" id="2745197"/>
    <lineage>
        <taxon>Bacteria</taxon>
        <taxon>Pseudomonadati</taxon>
        <taxon>Bacteroidota</taxon>
        <taxon>Cytophagia</taxon>
        <taxon>Cytophagales</taxon>
        <taxon>Hymenobacteraceae</taxon>
        <taxon>Adhaeribacter</taxon>
    </lineage>
</organism>
<keyword evidence="2" id="KW-1185">Reference proteome</keyword>
<dbReference type="EMBL" id="CP055153">
    <property type="protein sequence ID" value="QMU28658.1"/>
    <property type="molecule type" value="Genomic_DNA"/>
</dbReference>